<protein>
    <submittedName>
        <fullName evidence="2">Tfp pilus assembly protein PilN</fullName>
    </submittedName>
</protein>
<reference evidence="2 3" key="1">
    <citation type="submission" date="2019-03" db="EMBL/GenBank/DDBJ databases">
        <title>Genomic Encyclopedia of Type Strains, Phase IV (KMG-IV): sequencing the most valuable type-strain genomes for metagenomic binning, comparative biology and taxonomic classification.</title>
        <authorList>
            <person name="Goeker M."/>
        </authorList>
    </citation>
    <scope>NUCLEOTIDE SEQUENCE [LARGE SCALE GENOMIC DNA]</scope>
    <source>
        <strain evidence="2 3">DSM 103792</strain>
    </source>
</reference>
<dbReference type="EMBL" id="SNYM01000002">
    <property type="protein sequence ID" value="TDQ50430.1"/>
    <property type="molecule type" value="Genomic_DNA"/>
</dbReference>
<keyword evidence="1" id="KW-1133">Transmembrane helix</keyword>
<keyword evidence="1" id="KW-0812">Transmembrane</keyword>
<organism evidence="2 3">
    <name type="scientific">Permianibacter aggregans</name>
    <dbReference type="NCBI Taxonomy" id="1510150"/>
    <lineage>
        <taxon>Bacteria</taxon>
        <taxon>Pseudomonadati</taxon>
        <taxon>Pseudomonadota</taxon>
        <taxon>Gammaproteobacteria</taxon>
        <taxon>Pseudomonadales</taxon>
        <taxon>Pseudomonadaceae</taxon>
        <taxon>Permianibacter</taxon>
    </lineage>
</organism>
<keyword evidence="1" id="KW-0472">Membrane</keyword>
<accession>A0A4R6UT63</accession>
<evidence type="ECO:0000313" key="3">
    <source>
        <dbReference type="Proteomes" id="UP000295375"/>
    </source>
</evidence>
<dbReference type="RefSeq" id="WP_157591217.1">
    <property type="nucleotide sequence ID" value="NZ_CP037953.1"/>
</dbReference>
<dbReference type="Pfam" id="PF05137">
    <property type="entry name" value="PilN"/>
    <property type="match status" value="1"/>
</dbReference>
<gene>
    <name evidence="2" type="ORF">EV696_102111</name>
</gene>
<dbReference type="AlphaFoldDB" id="A0A4R6UT63"/>
<sequence>MQQVNLFLPEFVPAPARLGLRAVGMAALAMIMLIVLISLFLLKQLNEARAVTSELNQKTQAITEAITRTQGDRQAQIDAAARKEGLQKQLELQRQLLADLEQRAQVDVRGFSPLLDALARTPMPQSWLTEIDMRGQQFLLKGETTNAKMLPDWIAALQQNDYLHNKSMSYLQIQPVEQKPGVLQFELGDRLDGAQDDESR</sequence>
<evidence type="ECO:0000313" key="2">
    <source>
        <dbReference type="EMBL" id="TDQ50430.1"/>
    </source>
</evidence>
<evidence type="ECO:0000256" key="1">
    <source>
        <dbReference type="SAM" id="Phobius"/>
    </source>
</evidence>
<feature type="transmembrane region" description="Helical" evidence="1">
    <location>
        <begin position="20"/>
        <end position="42"/>
    </location>
</feature>
<dbReference type="Proteomes" id="UP000295375">
    <property type="component" value="Unassembled WGS sequence"/>
</dbReference>
<dbReference type="InterPro" id="IPR007813">
    <property type="entry name" value="PilN"/>
</dbReference>
<proteinExistence type="predicted"/>
<comment type="caution">
    <text evidence="2">The sequence shown here is derived from an EMBL/GenBank/DDBJ whole genome shotgun (WGS) entry which is preliminary data.</text>
</comment>
<name>A0A4R6UT63_9GAMM</name>
<keyword evidence="3" id="KW-1185">Reference proteome</keyword>